<dbReference type="InterPro" id="IPR009574">
    <property type="entry name" value="DUF1189"/>
</dbReference>
<organism evidence="2 3">
    <name type="scientific">Perspicuibacillus lycopersici</name>
    <dbReference type="NCBI Taxonomy" id="1325689"/>
    <lineage>
        <taxon>Bacteria</taxon>
        <taxon>Bacillati</taxon>
        <taxon>Bacillota</taxon>
        <taxon>Bacilli</taxon>
        <taxon>Bacillales</taxon>
        <taxon>Bacillaceae</taxon>
        <taxon>Perspicuibacillus</taxon>
    </lineage>
</organism>
<gene>
    <name evidence="2" type="ORF">OEV98_09980</name>
</gene>
<evidence type="ECO:0000313" key="2">
    <source>
        <dbReference type="EMBL" id="MCU9613888.1"/>
    </source>
</evidence>
<keyword evidence="3" id="KW-1185">Reference proteome</keyword>
<protein>
    <submittedName>
        <fullName evidence="2">DUF1189 domain-containing protein</fullName>
    </submittedName>
</protein>
<feature type="transmembrane region" description="Helical" evidence="1">
    <location>
        <begin position="230"/>
        <end position="247"/>
    </location>
</feature>
<name>A0AAE3LTE7_9BACI</name>
<feature type="transmembrane region" description="Helical" evidence="1">
    <location>
        <begin position="29"/>
        <end position="51"/>
    </location>
</feature>
<dbReference type="AlphaFoldDB" id="A0AAE3LTE7"/>
<dbReference type="Pfam" id="PF06691">
    <property type="entry name" value="DUF1189"/>
    <property type="match status" value="1"/>
</dbReference>
<dbReference type="RefSeq" id="WP_263073124.1">
    <property type="nucleotide sequence ID" value="NZ_JAOUSF010000003.1"/>
</dbReference>
<accession>A0AAE3LTE7</accession>
<keyword evidence="1" id="KW-0812">Transmembrane</keyword>
<evidence type="ECO:0000313" key="3">
    <source>
        <dbReference type="Proteomes" id="UP001209318"/>
    </source>
</evidence>
<dbReference type="Proteomes" id="UP001209318">
    <property type="component" value="Unassembled WGS sequence"/>
</dbReference>
<keyword evidence="1" id="KW-1133">Transmembrane helix</keyword>
<proteinExistence type="predicted"/>
<evidence type="ECO:0000256" key="1">
    <source>
        <dbReference type="SAM" id="Phobius"/>
    </source>
</evidence>
<keyword evidence="1" id="KW-0472">Membrane</keyword>
<dbReference type="EMBL" id="JAOUSF010000003">
    <property type="protein sequence ID" value="MCU9613888.1"/>
    <property type="molecule type" value="Genomic_DNA"/>
</dbReference>
<sequence>MNIFKQFYKSLYSPKDMVNFRNQKMGKTIGYLFFLSLIATLPIFIITATIISNGIDRVENTLMNDLPEFEIQDGTLVSNSNEPIHVQKDDFSIIFDSTGTITVNDALNEANTLSILKNDVAINLEGQTDSFTYSFLELDSLTKDQLADIVQSVDSFIPVINIVIFILFYLFQAASSFIKVTILALIGLIIKNSLKETLTYGQSWKLSAYAITLPTLFFTIMEALQVTVPLGGMINWAVMVIMLFLVIKEIPKQSDLS</sequence>
<comment type="caution">
    <text evidence="2">The sequence shown here is derived from an EMBL/GenBank/DDBJ whole genome shotgun (WGS) entry which is preliminary data.</text>
</comment>
<feature type="transmembrane region" description="Helical" evidence="1">
    <location>
        <begin position="153"/>
        <end position="171"/>
    </location>
</feature>
<feature type="transmembrane region" description="Helical" evidence="1">
    <location>
        <begin position="206"/>
        <end position="224"/>
    </location>
</feature>
<reference evidence="2" key="1">
    <citation type="submission" date="2022-10" db="EMBL/GenBank/DDBJ databases">
        <title>Description of Fervidibacillus gen. nov. in the family Fervidibacillaceae fam. nov. with two species, Fervidibacillus albus sp. nov., and Fervidibacillus halotolerans sp. nov., isolated from tidal flat sediments.</title>
        <authorList>
            <person name="Kwon K.K."/>
            <person name="Yang S.-H."/>
        </authorList>
    </citation>
    <scope>NUCLEOTIDE SEQUENCE</scope>
    <source>
        <strain evidence="2">JCM 19140</strain>
    </source>
</reference>